<feature type="region of interest" description="Disordered" evidence="1">
    <location>
        <begin position="34"/>
        <end position="56"/>
    </location>
</feature>
<evidence type="ECO:0000313" key="3">
    <source>
        <dbReference type="EMBL" id="WXA92364.1"/>
    </source>
</evidence>
<feature type="chain" id="PRO_5046056636" evidence="2">
    <location>
        <begin position="22"/>
        <end position="262"/>
    </location>
</feature>
<dbReference type="Proteomes" id="UP001379533">
    <property type="component" value="Chromosome"/>
</dbReference>
<keyword evidence="2" id="KW-0732">Signal</keyword>
<name>A0ABZ2K6D4_9BACT</name>
<accession>A0ABZ2K6D4</accession>
<keyword evidence="4" id="KW-1185">Reference proteome</keyword>
<organism evidence="3 4">
    <name type="scientific">Pendulispora brunnea</name>
    <dbReference type="NCBI Taxonomy" id="2905690"/>
    <lineage>
        <taxon>Bacteria</taxon>
        <taxon>Pseudomonadati</taxon>
        <taxon>Myxococcota</taxon>
        <taxon>Myxococcia</taxon>
        <taxon>Myxococcales</taxon>
        <taxon>Sorangiineae</taxon>
        <taxon>Pendulisporaceae</taxon>
        <taxon>Pendulispora</taxon>
    </lineage>
</organism>
<evidence type="ECO:0000256" key="1">
    <source>
        <dbReference type="SAM" id="MobiDB-lite"/>
    </source>
</evidence>
<sequence length="262" mass="28386">MLRRYARVVSAMVLSGMVALACSLESLSSQYHAAEGGRGDAAPAPVEEDVDASPRAAPSCMHTTPAPTFCDDFDHGIDERWSPLLKGDGGVSNLDQALVVSIPGASKRPGAAAALWKEFPQTATSAHLTFYFRAPVPMGTTEQPIITFELERSRKAYQLSLMFSDSETRVSERQLGADAGTPQNYPVKTQIPTGGVSVSMEFSLGKRPRLVLSFNEVEVLDKVLTLPFTPGPNLRLYIGVIQAEVPTDPWSVHFDDVHVLVE</sequence>
<dbReference type="EMBL" id="CP089982">
    <property type="protein sequence ID" value="WXA92364.1"/>
    <property type="molecule type" value="Genomic_DNA"/>
</dbReference>
<feature type="signal peptide" evidence="2">
    <location>
        <begin position="1"/>
        <end position="21"/>
    </location>
</feature>
<protein>
    <submittedName>
        <fullName evidence="3">Uncharacterized protein</fullName>
    </submittedName>
</protein>
<reference evidence="3 4" key="1">
    <citation type="submission" date="2021-12" db="EMBL/GenBank/DDBJ databases">
        <title>Discovery of the Pendulisporaceae a myxobacterial family with distinct sporulation behavior and unique specialized metabolism.</title>
        <authorList>
            <person name="Garcia R."/>
            <person name="Popoff A."/>
            <person name="Bader C.D."/>
            <person name="Loehr J."/>
            <person name="Walesch S."/>
            <person name="Walt C."/>
            <person name="Boldt J."/>
            <person name="Bunk B."/>
            <person name="Haeckl F.J.F.P.J."/>
            <person name="Gunesch A.P."/>
            <person name="Birkelbach J."/>
            <person name="Nuebel U."/>
            <person name="Pietschmann T."/>
            <person name="Bach T."/>
            <person name="Mueller R."/>
        </authorList>
    </citation>
    <scope>NUCLEOTIDE SEQUENCE [LARGE SCALE GENOMIC DNA]</scope>
    <source>
        <strain evidence="3 4">MSr12523</strain>
    </source>
</reference>
<dbReference type="PROSITE" id="PS51257">
    <property type="entry name" value="PROKAR_LIPOPROTEIN"/>
    <property type="match status" value="1"/>
</dbReference>
<gene>
    <name evidence="3" type="ORF">LZC95_38650</name>
</gene>
<dbReference type="RefSeq" id="WP_394842975.1">
    <property type="nucleotide sequence ID" value="NZ_CP089982.1"/>
</dbReference>
<evidence type="ECO:0000256" key="2">
    <source>
        <dbReference type="SAM" id="SignalP"/>
    </source>
</evidence>
<proteinExistence type="predicted"/>
<evidence type="ECO:0000313" key="4">
    <source>
        <dbReference type="Proteomes" id="UP001379533"/>
    </source>
</evidence>